<dbReference type="AlphaFoldDB" id="A0A9N9N479"/>
<protein>
    <submittedName>
        <fullName evidence="2">2123_t:CDS:1</fullName>
    </submittedName>
</protein>
<feature type="non-terminal residue" evidence="2">
    <location>
        <position position="81"/>
    </location>
</feature>
<reference evidence="2" key="1">
    <citation type="submission" date="2021-06" db="EMBL/GenBank/DDBJ databases">
        <authorList>
            <person name="Kallberg Y."/>
            <person name="Tangrot J."/>
            <person name="Rosling A."/>
        </authorList>
    </citation>
    <scope>NUCLEOTIDE SEQUENCE</scope>
    <source>
        <strain evidence="2">MT106</strain>
    </source>
</reference>
<dbReference type="PANTHER" id="PTHR12710">
    <property type="entry name" value="NUCLEAR PROTEIN LOCALIZATION 4"/>
    <property type="match status" value="1"/>
</dbReference>
<feature type="domain" description="Nuclear pore localisation protein NPL4 C-terminal" evidence="1">
    <location>
        <begin position="35"/>
        <end position="79"/>
    </location>
</feature>
<dbReference type="GO" id="GO:0006511">
    <property type="term" value="P:ubiquitin-dependent protein catabolic process"/>
    <property type="evidence" value="ECO:0007669"/>
    <property type="project" value="InterPro"/>
</dbReference>
<gene>
    <name evidence="2" type="ORF">AGERDE_LOCUS13506</name>
</gene>
<evidence type="ECO:0000313" key="2">
    <source>
        <dbReference type="EMBL" id="CAG8700947.1"/>
    </source>
</evidence>
<dbReference type="OrthoDB" id="10251089at2759"/>
<dbReference type="Pfam" id="PF05021">
    <property type="entry name" value="NPL4"/>
    <property type="match status" value="1"/>
</dbReference>
<evidence type="ECO:0000259" key="1">
    <source>
        <dbReference type="Pfam" id="PF05021"/>
    </source>
</evidence>
<dbReference type="InterPro" id="IPR016563">
    <property type="entry name" value="Npl4"/>
</dbReference>
<dbReference type="GO" id="GO:0005634">
    <property type="term" value="C:nucleus"/>
    <property type="evidence" value="ECO:0007669"/>
    <property type="project" value="TreeGrafter"/>
</dbReference>
<sequence length="81" mass="8831">LNLPWNEEESVDEGAAACGLIKVGMIYTDLMAEVKENASGKFLSKFVTCIVTENENGEVDVHEYQVSSTCKAIVAADIMFL</sequence>
<feature type="non-terminal residue" evidence="2">
    <location>
        <position position="1"/>
    </location>
</feature>
<dbReference type="Proteomes" id="UP000789831">
    <property type="component" value="Unassembled WGS sequence"/>
</dbReference>
<proteinExistence type="predicted"/>
<dbReference type="PANTHER" id="PTHR12710:SF0">
    <property type="entry name" value="NUCLEAR PROTEIN LOCALIZATION PROTEIN 4 HOMOLOG"/>
    <property type="match status" value="1"/>
</dbReference>
<dbReference type="GO" id="GO:0031625">
    <property type="term" value="F:ubiquitin protein ligase binding"/>
    <property type="evidence" value="ECO:0007669"/>
    <property type="project" value="TreeGrafter"/>
</dbReference>
<name>A0A9N9N479_9GLOM</name>
<dbReference type="GO" id="GO:0043130">
    <property type="term" value="F:ubiquitin binding"/>
    <property type="evidence" value="ECO:0007669"/>
    <property type="project" value="TreeGrafter"/>
</dbReference>
<accession>A0A9N9N479</accession>
<comment type="caution">
    <text evidence="2">The sequence shown here is derived from an EMBL/GenBank/DDBJ whole genome shotgun (WGS) entry which is preliminary data.</text>
</comment>
<organism evidence="2 3">
    <name type="scientific">Ambispora gerdemannii</name>
    <dbReference type="NCBI Taxonomy" id="144530"/>
    <lineage>
        <taxon>Eukaryota</taxon>
        <taxon>Fungi</taxon>
        <taxon>Fungi incertae sedis</taxon>
        <taxon>Mucoromycota</taxon>
        <taxon>Glomeromycotina</taxon>
        <taxon>Glomeromycetes</taxon>
        <taxon>Archaeosporales</taxon>
        <taxon>Ambisporaceae</taxon>
        <taxon>Ambispora</taxon>
    </lineage>
</organism>
<dbReference type="EMBL" id="CAJVPL010018095">
    <property type="protein sequence ID" value="CAG8700947.1"/>
    <property type="molecule type" value="Genomic_DNA"/>
</dbReference>
<evidence type="ECO:0000313" key="3">
    <source>
        <dbReference type="Proteomes" id="UP000789831"/>
    </source>
</evidence>
<dbReference type="InterPro" id="IPR007717">
    <property type="entry name" value="NPL4_C"/>
</dbReference>
<keyword evidence="3" id="KW-1185">Reference proteome</keyword>